<reference evidence="3" key="1">
    <citation type="journal article" date="2019" name="Int. J. Syst. Evol. Microbiol.">
        <title>The Global Catalogue of Microorganisms (GCM) 10K type strain sequencing project: providing services to taxonomists for standard genome sequencing and annotation.</title>
        <authorList>
            <consortium name="The Broad Institute Genomics Platform"/>
            <consortium name="The Broad Institute Genome Sequencing Center for Infectious Disease"/>
            <person name="Wu L."/>
            <person name="Ma J."/>
        </authorList>
    </citation>
    <scope>NUCLEOTIDE SEQUENCE [LARGE SCALE GENOMIC DNA]</scope>
    <source>
        <strain evidence="3">JCM 16953</strain>
    </source>
</reference>
<evidence type="ECO:0000256" key="1">
    <source>
        <dbReference type="SAM" id="MobiDB-lite"/>
    </source>
</evidence>
<gene>
    <name evidence="2" type="ORF">GCM10022242_15220</name>
</gene>
<evidence type="ECO:0000313" key="2">
    <source>
        <dbReference type="EMBL" id="GAA3813959.1"/>
    </source>
</evidence>
<sequence>MSSGDTHGPGRYEIRLKGHLHPRWTTWFDDLTVTNEDDGTTVLRGVVVDQSALHGLLHKVRDTGLPLVSVVRVPADESPVAPVDPTSHTTPPRKARP</sequence>
<evidence type="ECO:0008006" key="4">
    <source>
        <dbReference type="Google" id="ProtNLM"/>
    </source>
</evidence>
<evidence type="ECO:0000313" key="3">
    <source>
        <dbReference type="Proteomes" id="UP001501821"/>
    </source>
</evidence>
<accession>A0ABP7IB10</accession>
<comment type="caution">
    <text evidence="2">The sequence shown here is derived from an EMBL/GenBank/DDBJ whole genome shotgun (WGS) entry which is preliminary data.</text>
</comment>
<keyword evidence="3" id="KW-1185">Reference proteome</keyword>
<name>A0ABP7IB10_9ACTN</name>
<protein>
    <recommendedName>
        <fullName evidence="4">BON domain-containing protein</fullName>
    </recommendedName>
</protein>
<dbReference type="Proteomes" id="UP001501821">
    <property type="component" value="Unassembled WGS sequence"/>
</dbReference>
<feature type="region of interest" description="Disordered" evidence="1">
    <location>
        <begin position="75"/>
        <end position="97"/>
    </location>
</feature>
<dbReference type="EMBL" id="BAABAH010000004">
    <property type="protein sequence ID" value="GAA3813959.1"/>
    <property type="molecule type" value="Genomic_DNA"/>
</dbReference>
<proteinExistence type="predicted"/>
<organism evidence="2 3">
    <name type="scientific">Nocardioides panacisoli</name>
    <dbReference type="NCBI Taxonomy" id="627624"/>
    <lineage>
        <taxon>Bacteria</taxon>
        <taxon>Bacillati</taxon>
        <taxon>Actinomycetota</taxon>
        <taxon>Actinomycetes</taxon>
        <taxon>Propionibacteriales</taxon>
        <taxon>Nocardioidaceae</taxon>
        <taxon>Nocardioides</taxon>
    </lineage>
</organism>